<dbReference type="Proteomes" id="UP001283361">
    <property type="component" value="Unassembled WGS sequence"/>
</dbReference>
<dbReference type="AlphaFoldDB" id="A0AAE0Y3J0"/>
<evidence type="ECO:0000313" key="1">
    <source>
        <dbReference type="EMBL" id="KAK3730723.1"/>
    </source>
</evidence>
<dbReference type="EMBL" id="JAWDGP010007062">
    <property type="protein sequence ID" value="KAK3730723.1"/>
    <property type="molecule type" value="Genomic_DNA"/>
</dbReference>
<reference evidence="1" key="1">
    <citation type="journal article" date="2023" name="G3 (Bethesda)">
        <title>A reference genome for the long-term kleptoplast-retaining sea slug Elysia crispata morphotype clarki.</title>
        <authorList>
            <person name="Eastman K.E."/>
            <person name="Pendleton A.L."/>
            <person name="Shaikh M.A."/>
            <person name="Suttiyut T."/>
            <person name="Ogas R."/>
            <person name="Tomko P."/>
            <person name="Gavelis G."/>
            <person name="Widhalm J.R."/>
            <person name="Wisecaver J.H."/>
        </authorList>
    </citation>
    <scope>NUCLEOTIDE SEQUENCE</scope>
    <source>
        <strain evidence="1">ECLA1</strain>
    </source>
</reference>
<evidence type="ECO:0000313" key="2">
    <source>
        <dbReference type="Proteomes" id="UP001283361"/>
    </source>
</evidence>
<protein>
    <submittedName>
        <fullName evidence="1">Uncharacterized protein</fullName>
    </submittedName>
</protein>
<comment type="caution">
    <text evidence="1">The sequence shown here is derived from an EMBL/GenBank/DDBJ whole genome shotgun (WGS) entry which is preliminary data.</text>
</comment>
<accession>A0AAE0Y3J0</accession>
<proteinExistence type="predicted"/>
<gene>
    <name evidence="1" type="ORF">RRG08_041501</name>
</gene>
<sequence>MILFDSILTQVSNSAETATSMEADSQEKWRMRPRFRMSESRYKRCKQPLLLFTSSLLTHPCSFLKPFINSKVYLTSVRLACFSSRGSGEGEVSRPRVLGWEELTTESRSDSQLLFASVLAEGARSCRLNSGSKAKLDKHSSDQDVDPDQLHSWERFLFVANDFSAPEIIESLASARINDLVRCLKSAGQLRCYLNVRFS</sequence>
<organism evidence="1 2">
    <name type="scientific">Elysia crispata</name>
    <name type="common">lettuce slug</name>
    <dbReference type="NCBI Taxonomy" id="231223"/>
    <lineage>
        <taxon>Eukaryota</taxon>
        <taxon>Metazoa</taxon>
        <taxon>Spiralia</taxon>
        <taxon>Lophotrochozoa</taxon>
        <taxon>Mollusca</taxon>
        <taxon>Gastropoda</taxon>
        <taxon>Heterobranchia</taxon>
        <taxon>Euthyneura</taxon>
        <taxon>Panpulmonata</taxon>
        <taxon>Sacoglossa</taxon>
        <taxon>Placobranchoidea</taxon>
        <taxon>Plakobranchidae</taxon>
        <taxon>Elysia</taxon>
    </lineage>
</organism>
<name>A0AAE0Y3J0_9GAST</name>
<keyword evidence="2" id="KW-1185">Reference proteome</keyword>